<keyword evidence="2" id="KW-1185">Reference proteome</keyword>
<dbReference type="EMBL" id="CP047045">
    <property type="protein sequence ID" value="QGZ93393.1"/>
    <property type="molecule type" value="Genomic_DNA"/>
</dbReference>
<dbReference type="SUPFAM" id="SSF53756">
    <property type="entry name" value="UDP-Glycosyltransferase/glycogen phosphorylase"/>
    <property type="match status" value="1"/>
</dbReference>
<protein>
    <submittedName>
        <fullName evidence="1">Putative glycosyl transferase</fullName>
    </submittedName>
</protein>
<keyword evidence="1" id="KW-0808">Transferase</keyword>
<dbReference type="GO" id="GO:0016740">
    <property type="term" value="F:transferase activity"/>
    <property type="evidence" value="ECO:0007669"/>
    <property type="project" value="UniProtKB-KW"/>
</dbReference>
<proteinExistence type="predicted"/>
<name>A0A6I6MQF1_9CAUL</name>
<reference evidence="2" key="1">
    <citation type="submission" date="2019-12" db="EMBL/GenBank/DDBJ databases">
        <title>Complete genome of Terracaulis silvestris 0127_4.</title>
        <authorList>
            <person name="Vieira S."/>
            <person name="Riedel T."/>
            <person name="Sproer C."/>
            <person name="Pascual J."/>
            <person name="Boedeker C."/>
            <person name="Overmann J."/>
        </authorList>
    </citation>
    <scope>NUCLEOTIDE SEQUENCE [LARGE SCALE GENOMIC DNA]</scope>
    <source>
        <strain evidence="2">0127_4</strain>
    </source>
</reference>
<organism evidence="1 2">
    <name type="scientific">Terricaulis silvestris</name>
    <dbReference type="NCBI Taxonomy" id="2686094"/>
    <lineage>
        <taxon>Bacteria</taxon>
        <taxon>Pseudomonadati</taxon>
        <taxon>Pseudomonadota</taxon>
        <taxon>Alphaproteobacteria</taxon>
        <taxon>Caulobacterales</taxon>
        <taxon>Caulobacteraceae</taxon>
        <taxon>Terricaulis</taxon>
    </lineage>
</organism>
<evidence type="ECO:0000313" key="2">
    <source>
        <dbReference type="Proteomes" id="UP000431269"/>
    </source>
</evidence>
<accession>A0A6I6MQF1</accession>
<dbReference type="Proteomes" id="UP000431269">
    <property type="component" value="Chromosome"/>
</dbReference>
<evidence type="ECO:0000313" key="1">
    <source>
        <dbReference type="EMBL" id="QGZ93393.1"/>
    </source>
</evidence>
<dbReference type="KEGG" id="tsv:DSM104635_00203"/>
<dbReference type="RefSeq" id="WP_158764397.1">
    <property type="nucleotide sequence ID" value="NZ_CP047045.1"/>
</dbReference>
<sequence length="373" mass="40696">MTTPVAPELLPLIIVCDWIPPEFGAVGQYQLAEAQRAAAAGRKVTLIGLGRASERSFENCGEGELTVVRIARATPNKKNLLERAFWALSANFALIAAMGKATRGKGACEIKVTGSPPFLSYLVLLRAMFIRSHRITYRITDFYPETAIASGKAHWLKPLARVFHALRRRADRIEALSDCQKVRLVESGVDLSRVAIVRDGSPVTFSSRTIPAERPFEAKDIVLLYSGNLGVAHDWRTFAEAYRLHVHTGSNRVRLWLNATGTGVAPLKAFCDAHKLPVHHTQPAPVEALAGVLLAADAHLILLGDSFWGYVIPSKIYGCVASGRPCLYVGPEESDLHVLVSVDGRHHSIRSNDVSGVERVLASLEQSRAITVS</sequence>
<dbReference type="AlphaFoldDB" id="A0A6I6MQF1"/>
<gene>
    <name evidence="1" type="ORF">DSM104635_00203</name>
</gene>